<keyword evidence="1" id="KW-0732">Signal</keyword>
<keyword evidence="3" id="KW-1185">Reference proteome</keyword>
<dbReference type="AlphaFoldDB" id="A0A1G7SDF1"/>
<feature type="chain" id="PRO_5011660812" description="IPT/TIG domain-containing protein" evidence="1">
    <location>
        <begin position="23"/>
        <end position="198"/>
    </location>
</feature>
<feature type="signal peptide" evidence="1">
    <location>
        <begin position="1"/>
        <end position="22"/>
    </location>
</feature>
<sequence length="198" mass="22639">MRKRIYFLTALFAFSCVVYCFAECSSANRKLKKPVFIASNDGSKIYDIKATDNYDNIFSYHMEMVQNEMGGVKVKLHDVDTNGKELVDSISYAGVFVEKFVFHKKGFEDSDTLYAWRVQLHYGMENEIMLNNVGTTLKIFGKNYGKNVSVSTSDGIIVSEKAITDGVTEISIPKGVEYLNVDIKYDEQKHFHFKYPVR</sequence>
<proteinExistence type="predicted"/>
<accession>A0A1G7SDF1</accession>
<organism evidence="2 3">
    <name type="scientific">Prevotella communis</name>
    <dbReference type="NCBI Taxonomy" id="2913614"/>
    <lineage>
        <taxon>Bacteria</taxon>
        <taxon>Pseudomonadati</taxon>
        <taxon>Bacteroidota</taxon>
        <taxon>Bacteroidia</taxon>
        <taxon>Bacteroidales</taxon>
        <taxon>Prevotellaceae</taxon>
        <taxon>Prevotella</taxon>
    </lineage>
</organism>
<name>A0A1G7SDF1_9BACT</name>
<reference evidence="3" key="1">
    <citation type="submission" date="2016-10" db="EMBL/GenBank/DDBJ databases">
        <authorList>
            <person name="Varghese N."/>
            <person name="Submissions S."/>
        </authorList>
    </citation>
    <scope>NUCLEOTIDE SEQUENCE [LARGE SCALE GENOMIC DNA]</scope>
    <source>
        <strain evidence="3">BP1-148</strain>
    </source>
</reference>
<protein>
    <recommendedName>
        <fullName evidence="4">IPT/TIG domain-containing protein</fullName>
    </recommendedName>
</protein>
<gene>
    <name evidence="2" type="ORF">SAMN04487901_101278</name>
</gene>
<evidence type="ECO:0000313" key="3">
    <source>
        <dbReference type="Proteomes" id="UP000198779"/>
    </source>
</evidence>
<dbReference type="Proteomes" id="UP000198779">
    <property type="component" value="Unassembled WGS sequence"/>
</dbReference>
<evidence type="ECO:0008006" key="4">
    <source>
        <dbReference type="Google" id="ProtNLM"/>
    </source>
</evidence>
<dbReference type="STRING" id="645274.SAMN04487901_101278"/>
<dbReference type="EMBL" id="FNCQ01000001">
    <property type="protein sequence ID" value="SDG21076.1"/>
    <property type="molecule type" value="Genomic_DNA"/>
</dbReference>
<evidence type="ECO:0000313" key="2">
    <source>
        <dbReference type="EMBL" id="SDG21076.1"/>
    </source>
</evidence>
<dbReference type="RefSeq" id="WP_091813973.1">
    <property type="nucleotide sequence ID" value="NZ_FNCQ01000001.1"/>
</dbReference>
<evidence type="ECO:0000256" key="1">
    <source>
        <dbReference type="SAM" id="SignalP"/>
    </source>
</evidence>
<dbReference type="PROSITE" id="PS51257">
    <property type="entry name" value="PROKAR_LIPOPROTEIN"/>
    <property type="match status" value="1"/>
</dbReference>